<dbReference type="FunFam" id="3.40.50.2000:FF:000061">
    <property type="entry name" value="UDP-glycosyltransferase 83A1"/>
    <property type="match status" value="1"/>
</dbReference>
<evidence type="ECO:0000256" key="1">
    <source>
        <dbReference type="ARBA" id="ARBA00009995"/>
    </source>
</evidence>
<dbReference type="Proteomes" id="UP000298416">
    <property type="component" value="Unassembled WGS sequence"/>
</dbReference>
<evidence type="ECO:0008006" key="5">
    <source>
        <dbReference type="Google" id="ProtNLM"/>
    </source>
</evidence>
<protein>
    <recommendedName>
        <fullName evidence="5">Glycosyltransferase</fullName>
    </recommendedName>
</protein>
<dbReference type="InterPro" id="IPR002213">
    <property type="entry name" value="UDP_glucos_trans"/>
</dbReference>
<evidence type="ECO:0000256" key="2">
    <source>
        <dbReference type="ARBA" id="ARBA00022679"/>
    </source>
</evidence>
<dbReference type="GO" id="GO:0080043">
    <property type="term" value="F:quercetin 3-O-glucosyltransferase activity"/>
    <property type="evidence" value="ECO:0007669"/>
    <property type="project" value="TreeGrafter"/>
</dbReference>
<reference evidence="3" key="2">
    <citation type="submission" date="2020-08" db="EMBL/GenBank/DDBJ databases">
        <title>Plant Genome Project.</title>
        <authorList>
            <person name="Zhang R.-G."/>
        </authorList>
    </citation>
    <scope>NUCLEOTIDE SEQUENCE</scope>
    <source>
        <strain evidence="3">Huo1</strain>
        <tissue evidence="3">Leaf</tissue>
    </source>
</reference>
<keyword evidence="4" id="KW-1185">Reference proteome</keyword>
<dbReference type="FunFam" id="3.40.50.2000:FF:000108">
    <property type="entry name" value="UDP-glycosyltransferase 83A1"/>
    <property type="match status" value="1"/>
</dbReference>
<organism evidence="3">
    <name type="scientific">Salvia splendens</name>
    <name type="common">Scarlet sage</name>
    <dbReference type="NCBI Taxonomy" id="180675"/>
    <lineage>
        <taxon>Eukaryota</taxon>
        <taxon>Viridiplantae</taxon>
        <taxon>Streptophyta</taxon>
        <taxon>Embryophyta</taxon>
        <taxon>Tracheophyta</taxon>
        <taxon>Spermatophyta</taxon>
        <taxon>Magnoliopsida</taxon>
        <taxon>eudicotyledons</taxon>
        <taxon>Gunneridae</taxon>
        <taxon>Pentapetalae</taxon>
        <taxon>asterids</taxon>
        <taxon>lamiids</taxon>
        <taxon>Lamiales</taxon>
        <taxon>Lamiaceae</taxon>
        <taxon>Nepetoideae</taxon>
        <taxon>Mentheae</taxon>
        <taxon>Salviinae</taxon>
        <taxon>Salvia</taxon>
        <taxon>Salvia subgen. Calosphace</taxon>
        <taxon>core Calosphace</taxon>
    </lineage>
</organism>
<dbReference type="SUPFAM" id="SSF53756">
    <property type="entry name" value="UDP-Glycosyltransferase/glycogen phosphorylase"/>
    <property type="match status" value="1"/>
</dbReference>
<comment type="similarity">
    <text evidence="1">Belongs to the UDP-glycosyltransferase family.</text>
</comment>
<dbReference type="CDD" id="cd03784">
    <property type="entry name" value="GT1_Gtf-like"/>
    <property type="match status" value="1"/>
</dbReference>
<proteinExistence type="inferred from homology"/>
<dbReference type="GO" id="GO:0080044">
    <property type="term" value="F:quercetin 7-O-glucosyltransferase activity"/>
    <property type="evidence" value="ECO:0007669"/>
    <property type="project" value="TreeGrafter"/>
</dbReference>
<sequence length="453" mass="49864">MGKPHVLAMPYPAQGHVIPLMELAQWLAHNGIRVTFVNTDFNHARVMSSLSSISELITLASVPDGLESWEDRNDLAKLEASMPEAVPRALEALIEKINTTESDRVTCLITDYGLIWALALADKLGIKKSAFLPAPVALLALARHSKSLLDEGIVDGDGTPLKADHVIHLSPEMPAMKIQEAVWLQIGNFSSQQRMFQSMARNIKAETLPDSIICNSSHELEAGALKLLPDLIAVGPLLPSTRQGQSAGLFWPEDSACLSWLDMQPPNSTVYVAFGSFTLFDESQFRELALGLERSGRPFLWVVRPDMTQDAEKCYPEGFKERVGSRGKMVGWAPQQRMLSHPSVACFVSHCGWNSTMEGVCSGVPFLCWPYFADQFLNQSYIVDVWRVGLRLEKDQSGVVAAGEVVEKMEILLGDGGYKDRVRSLGSKTVESVRGGGSSCKNLTSFVEWIKDD</sequence>
<dbReference type="Pfam" id="PF00201">
    <property type="entry name" value="UDPGT"/>
    <property type="match status" value="1"/>
</dbReference>
<name>A0A8X8ZBE1_SALSN</name>
<dbReference type="PANTHER" id="PTHR11926">
    <property type="entry name" value="GLUCOSYL/GLUCURONOSYL TRANSFERASES"/>
    <property type="match status" value="1"/>
</dbReference>
<evidence type="ECO:0000313" key="3">
    <source>
        <dbReference type="EMBL" id="KAG6398383.1"/>
    </source>
</evidence>
<dbReference type="EMBL" id="PNBA02000015">
    <property type="protein sequence ID" value="KAG6398383.1"/>
    <property type="molecule type" value="Genomic_DNA"/>
</dbReference>
<dbReference type="AlphaFoldDB" id="A0A8X8ZBE1"/>
<evidence type="ECO:0000313" key="4">
    <source>
        <dbReference type="Proteomes" id="UP000298416"/>
    </source>
</evidence>
<dbReference type="PANTHER" id="PTHR11926:SF1412">
    <property type="entry name" value="UDP-GLYCOSYLTRANSFERASE 83A1-LIKE"/>
    <property type="match status" value="1"/>
</dbReference>
<dbReference type="Gene3D" id="3.40.50.2000">
    <property type="entry name" value="Glycogen Phosphorylase B"/>
    <property type="match status" value="2"/>
</dbReference>
<keyword evidence="2" id="KW-0808">Transferase</keyword>
<comment type="caution">
    <text evidence="3">The sequence shown here is derived from an EMBL/GenBank/DDBJ whole genome shotgun (WGS) entry which is preliminary data.</text>
</comment>
<reference evidence="3" key="1">
    <citation type="submission" date="2018-01" db="EMBL/GenBank/DDBJ databases">
        <authorList>
            <person name="Mao J.F."/>
        </authorList>
    </citation>
    <scope>NUCLEOTIDE SEQUENCE</scope>
    <source>
        <strain evidence="3">Huo1</strain>
        <tissue evidence="3">Leaf</tissue>
    </source>
</reference>
<gene>
    <name evidence="3" type="ORF">SASPL_139841</name>
</gene>
<accession>A0A8X8ZBE1</accession>
<dbReference type="OrthoDB" id="5835829at2759"/>